<evidence type="ECO:0000313" key="15">
    <source>
        <dbReference type="Proteomes" id="UP001438707"/>
    </source>
</evidence>
<dbReference type="GO" id="GO:0005509">
    <property type="term" value="F:calcium ion binding"/>
    <property type="evidence" value="ECO:0007669"/>
    <property type="project" value="InterPro"/>
</dbReference>
<dbReference type="GO" id="GO:0004630">
    <property type="term" value="F:phospholipase D activity"/>
    <property type="evidence" value="ECO:0007669"/>
    <property type="project" value="UniProtKB-EC"/>
</dbReference>
<evidence type="ECO:0000256" key="10">
    <source>
        <dbReference type="ARBA" id="ARBA00023098"/>
    </source>
</evidence>
<dbReference type="PIRSF" id="PIRSF036470">
    <property type="entry name" value="PLD_plant"/>
    <property type="match status" value="1"/>
</dbReference>
<dbReference type="InterPro" id="IPR000008">
    <property type="entry name" value="C2_dom"/>
</dbReference>
<feature type="domain" description="C2" evidence="12">
    <location>
        <begin position="1"/>
        <end position="136"/>
    </location>
</feature>
<dbReference type="InterPro" id="IPR024632">
    <property type="entry name" value="PLipase_D_C"/>
</dbReference>
<accession>A0AAW1Q8V7</accession>
<name>A0AAW1Q8V7_9CHLO</name>
<dbReference type="PANTHER" id="PTHR18896">
    <property type="entry name" value="PHOSPHOLIPASE D"/>
    <property type="match status" value="1"/>
</dbReference>
<evidence type="ECO:0000256" key="5">
    <source>
        <dbReference type="ARBA" id="ARBA00022723"/>
    </source>
</evidence>
<proteinExistence type="inferred from homology"/>
<keyword evidence="15" id="KW-1185">Reference proteome</keyword>
<keyword evidence="5" id="KW-0479">Metal-binding</keyword>
<dbReference type="Proteomes" id="UP001438707">
    <property type="component" value="Unassembled WGS sequence"/>
</dbReference>
<dbReference type="Gene3D" id="2.60.40.150">
    <property type="entry name" value="C2 domain"/>
    <property type="match status" value="1"/>
</dbReference>
<feature type="domain" description="PLD phosphodiesterase" evidence="13">
    <location>
        <begin position="739"/>
        <end position="766"/>
    </location>
</feature>
<keyword evidence="7 11" id="KW-0378">Hydrolase</keyword>
<dbReference type="InterPro" id="IPR001736">
    <property type="entry name" value="PLipase_D/transphosphatidylase"/>
</dbReference>
<evidence type="ECO:0000313" key="14">
    <source>
        <dbReference type="EMBL" id="KAK9817327.1"/>
    </source>
</evidence>
<dbReference type="Pfam" id="PF12357">
    <property type="entry name" value="PLD_C"/>
    <property type="match status" value="1"/>
</dbReference>
<dbReference type="Pfam" id="PF00168">
    <property type="entry name" value="C2"/>
    <property type="match status" value="1"/>
</dbReference>
<organism evidence="14 15">
    <name type="scientific">Apatococcus lobatus</name>
    <dbReference type="NCBI Taxonomy" id="904363"/>
    <lineage>
        <taxon>Eukaryota</taxon>
        <taxon>Viridiplantae</taxon>
        <taxon>Chlorophyta</taxon>
        <taxon>core chlorophytes</taxon>
        <taxon>Trebouxiophyceae</taxon>
        <taxon>Chlorellales</taxon>
        <taxon>Chlorellaceae</taxon>
        <taxon>Apatococcus</taxon>
    </lineage>
</organism>
<dbReference type="Pfam" id="PF00614">
    <property type="entry name" value="PLDc"/>
    <property type="match status" value="1"/>
</dbReference>
<sequence>MLQAEQADNALLHGTLKVAVWEARNLPKHRNLQIRRCMPSAMDHCMGGAEQMTCGVRDPHAYVTIEVGPTKRASTIITEHTAAPAWNEQFLILVADAVSEIGFSVKDETWIGAPVVAHMAIPVGKIVKGDVVEGWFDCQVFGPKNRHGQAALKVRLEYIPVERDVNWNRGVAGAGQTGAVPGVYFPLRKGCQLTMYNDTTMEEEHNSYMKMGDELEWRPASCWNDLEAAIKQAKVMIYIVGWSVWDKLHLTRAPDCKMADNPGPTLGELLVKKAEEGVRVCMLVWDDKTSVHLGAQSAGGLMMTHDEETRTFFKGTGVHCKICKRNPETKLSLRARIRTGNFYTHHQKSVILDVPGWEGGPEGYQENGPHKPRRPDFSQAFKAGRFRETVNNYRNQRKAAKHADGQQVQQETLKRRLIAFMGGIDLCDGRYDTPRHALFHTLNTTHAGDFHQACIAGALESKGGPRQPWHDIHCRVEGPVAWDLYHNFMQRWRKQAGDHRRGQTLDMAKAKHNGRLNVPDNALGVTSDSVGDTSTMEFNFKQNPGTWDIQLFRSIDSSSAAGLPSETTGAAKMGLTTEKFRVVDFSIQAAYVHAIRRARRFLYVENQYFLGSSHAWLEDQLTGDCIHTVPIELALKVAAKIRAREPFACYILLPMYSEGAPETGAVQEVIAWQSRTIAMMYKLVADALREVGDSEHVPTDYLLFFCLGNKEAEVPGEYKAPQSPPANSAYERCQKSRRFQIYVHSKMLIADDEYIIIGSANINQRSMGGDRDTELAIGAYQPQQLADSSADGVHIPHSHIHAFRLSVWQEHTNQVSEVYQRPQSLECAREMRRLAEKNWQDYVSPEVKDISSHLMNYPVQVDPDGAVKPLPGHEVFPDFPPAAKVLGSKIGSMPDRLTT</sequence>
<comment type="function">
    <text evidence="11">Hydrolyzes glycerol-phospholipids at the terminal phosphodiesteric bond.</text>
</comment>
<evidence type="ECO:0000256" key="6">
    <source>
        <dbReference type="ARBA" id="ARBA00022737"/>
    </source>
</evidence>
<keyword evidence="9 11" id="KW-0442">Lipid degradation</keyword>
<evidence type="ECO:0000256" key="7">
    <source>
        <dbReference type="ARBA" id="ARBA00022801"/>
    </source>
</evidence>
<evidence type="ECO:0000259" key="12">
    <source>
        <dbReference type="PROSITE" id="PS50004"/>
    </source>
</evidence>
<keyword evidence="10" id="KW-0443">Lipid metabolism</keyword>
<evidence type="ECO:0000259" key="13">
    <source>
        <dbReference type="PROSITE" id="PS50035"/>
    </source>
</evidence>
<keyword evidence="8 11" id="KW-0106">Calcium</keyword>
<evidence type="ECO:0000256" key="8">
    <source>
        <dbReference type="ARBA" id="ARBA00022837"/>
    </source>
</evidence>
<evidence type="ECO:0000256" key="2">
    <source>
        <dbReference type="ARBA" id="ARBA00001913"/>
    </source>
</evidence>
<evidence type="ECO:0000256" key="3">
    <source>
        <dbReference type="ARBA" id="ARBA00010683"/>
    </source>
</evidence>
<dbReference type="EMBL" id="JALJOS010000075">
    <property type="protein sequence ID" value="KAK9817327.1"/>
    <property type="molecule type" value="Genomic_DNA"/>
</dbReference>
<evidence type="ECO:0000256" key="11">
    <source>
        <dbReference type="PIRNR" id="PIRNR036470"/>
    </source>
</evidence>
<protein>
    <recommendedName>
        <fullName evidence="4 11">Phospholipase D</fullName>
        <ecNumber evidence="4 11">3.1.4.4</ecNumber>
    </recommendedName>
</protein>
<dbReference type="GO" id="GO:0046470">
    <property type="term" value="P:phosphatidylcholine metabolic process"/>
    <property type="evidence" value="ECO:0007669"/>
    <property type="project" value="InterPro"/>
</dbReference>
<evidence type="ECO:0000256" key="9">
    <source>
        <dbReference type="ARBA" id="ARBA00022963"/>
    </source>
</evidence>
<gene>
    <name evidence="14" type="ORF">WJX74_005399</name>
</gene>
<dbReference type="Gene3D" id="3.30.870.10">
    <property type="entry name" value="Endonuclease Chain A"/>
    <property type="match status" value="2"/>
</dbReference>
<comment type="cofactor">
    <cofactor evidence="2 11">
        <name>Ca(2+)</name>
        <dbReference type="ChEBI" id="CHEBI:29108"/>
    </cofactor>
</comment>
<dbReference type="AlphaFoldDB" id="A0AAW1Q8V7"/>
<keyword evidence="6" id="KW-0677">Repeat</keyword>
<dbReference type="InterPro" id="IPR011402">
    <property type="entry name" value="PLipase_D_pln"/>
</dbReference>
<dbReference type="GO" id="GO:0005886">
    <property type="term" value="C:plasma membrane"/>
    <property type="evidence" value="ECO:0007669"/>
    <property type="project" value="TreeGrafter"/>
</dbReference>
<evidence type="ECO:0000256" key="4">
    <source>
        <dbReference type="ARBA" id="ARBA00012027"/>
    </source>
</evidence>
<dbReference type="SUPFAM" id="SSF56024">
    <property type="entry name" value="Phospholipase D/nuclease"/>
    <property type="match status" value="2"/>
</dbReference>
<dbReference type="PROSITE" id="PS50004">
    <property type="entry name" value="C2"/>
    <property type="match status" value="1"/>
</dbReference>
<comment type="caution">
    <text evidence="14">The sequence shown here is derived from an EMBL/GenBank/DDBJ whole genome shotgun (WGS) entry which is preliminary data.</text>
</comment>
<dbReference type="EC" id="3.1.4.4" evidence="4 11"/>
<dbReference type="SUPFAM" id="SSF49562">
    <property type="entry name" value="C2 domain (Calcium/lipid-binding domain, CaLB)"/>
    <property type="match status" value="1"/>
</dbReference>
<comment type="catalytic activity">
    <reaction evidence="1 11">
        <text>a 1,2-diacyl-sn-glycero-3-phosphocholine + H2O = a 1,2-diacyl-sn-glycero-3-phosphate + choline + H(+)</text>
        <dbReference type="Rhea" id="RHEA:14445"/>
        <dbReference type="ChEBI" id="CHEBI:15354"/>
        <dbReference type="ChEBI" id="CHEBI:15377"/>
        <dbReference type="ChEBI" id="CHEBI:15378"/>
        <dbReference type="ChEBI" id="CHEBI:57643"/>
        <dbReference type="ChEBI" id="CHEBI:58608"/>
        <dbReference type="EC" id="3.1.4.4"/>
    </reaction>
</comment>
<reference evidence="14 15" key="1">
    <citation type="journal article" date="2024" name="Nat. Commun.">
        <title>Phylogenomics reveals the evolutionary origins of lichenization in chlorophyte algae.</title>
        <authorList>
            <person name="Puginier C."/>
            <person name="Libourel C."/>
            <person name="Otte J."/>
            <person name="Skaloud P."/>
            <person name="Haon M."/>
            <person name="Grisel S."/>
            <person name="Petersen M."/>
            <person name="Berrin J.G."/>
            <person name="Delaux P.M."/>
            <person name="Dal Grande F."/>
            <person name="Keller J."/>
        </authorList>
    </citation>
    <scope>NUCLEOTIDE SEQUENCE [LARGE SCALE GENOMIC DNA]</scope>
    <source>
        <strain evidence="14 15">SAG 2145</strain>
    </source>
</reference>
<dbReference type="PROSITE" id="PS50035">
    <property type="entry name" value="PLD"/>
    <property type="match status" value="1"/>
</dbReference>
<dbReference type="SMART" id="SM00155">
    <property type="entry name" value="PLDc"/>
    <property type="match status" value="2"/>
</dbReference>
<dbReference type="GO" id="GO:0009395">
    <property type="term" value="P:phospholipid catabolic process"/>
    <property type="evidence" value="ECO:0007669"/>
    <property type="project" value="TreeGrafter"/>
</dbReference>
<dbReference type="InterPro" id="IPR015679">
    <property type="entry name" value="PLipase_D_fam"/>
</dbReference>
<dbReference type="PANTHER" id="PTHR18896:SF60">
    <property type="entry name" value="PHOSPHOLIPASE D"/>
    <property type="match status" value="1"/>
</dbReference>
<dbReference type="SMART" id="SM00239">
    <property type="entry name" value="C2"/>
    <property type="match status" value="1"/>
</dbReference>
<evidence type="ECO:0000256" key="1">
    <source>
        <dbReference type="ARBA" id="ARBA00000798"/>
    </source>
</evidence>
<comment type="similarity">
    <text evidence="3 11">Belongs to the phospholipase D family. C2-PLD subfamily.</text>
</comment>
<dbReference type="InterPro" id="IPR035892">
    <property type="entry name" value="C2_domain_sf"/>
</dbReference>